<comment type="caution">
    <text evidence="2">The sequence shown here is derived from an EMBL/GenBank/DDBJ whole genome shotgun (WGS) entry which is preliminary data.</text>
</comment>
<feature type="compositionally biased region" description="Low complexity" evidence="1">
    <location>
        <begin position="141"/>
        <end position="150"/>
    </location>
</feature>
<accession>A0A0F9RNM2</accession>
<dbReference type="AlphaFoldDB" id="A0A0F9RNM2"/>
<gene>
    <name evidence="2" type="ORF">LCGC14_0623140</name>
</gene>
<sequence>MTNEEVENQEPQVVRKLPTRYERLELDEEFEGWWFEGLVSVPMGRLAELLEHASVLDSPEAVQAAKPAQIGAALLALVNHMRFSTREWNFVDENGQSLPLDDEESWKQLPMDLVTGMVAKLMRAIQKPPLAKGGSLPPPSSEATATTPGS</sequence>
<proteinExistence type="predicted"/>
<protein>
    <submittedName>
        <fullName evidence="2">Uncharacterized protein</fullName>
    </submittedName>
</protein>
<organism evidence="2">
    <name type="scientific">marine sediment metagenome</name>
    <dbReference type="NCBI Taxonomy" id="412755"/>
    <lineage>
        <taxon>unclassified sequences</taxon>
        <taxon>metagenomes</taxon>
        <taxon>ecological metagenomes</taxon>
    </lineage>
</organism>
<reference evidence="2" key="1">
    <citation type="journal article" date="2015" name="Nature">
        <title>Complex archaea that bridge the gap between prokaryotes and eukaryotes.</title>
        <authorList>
            <person name="Spang A."/>
            <person name="Saw J.H."/>
            <person name="Jorgensen S.L."/>
            <person name="Zaremba-Niedzwiedzka K."/>
            <person name="Martijn J."/>
            <person name="Lind A.E."/>
            <person name="van Eijk R."/>
            <person name="Schleper C."/>
            <person name="Guy L."/>
            <person name="Ettema T.J."/>
        </authorList>
    </citation>
    <scope>NUCLEOTIDE SEQUENCE</scope>
</reference>
<feature type="region of interest" description="Disordered" evidence="1">
    <location>
        <begin position="128"/>
        <end position="150"/>
    </location>
</feature>
<evidence type="ECO:0000313" key="2">
    <source>
        <dbReference type="EMBL" id="KKN51417.1"/>
    </source>
</evidence>
<dbReference type="EMBL" id="LAZR01001064">
    <property type="protein sequence ID" value="KKN51417.1"/>
    <property type="molecule type" value="Genomic_DNA"/>
</dbReference>
<name>A0A0F9RNM2_9ZZZZ</name>
<evidence type="ECO:0000256" key="1">
    <source>
        <dbReference type="SAM" id="MobiDB-lite"/>
    </source>
</evidence>